<keyword evidence="1" id="KW-0472">Membrane</keyword>
<feature type="domain" description="HD-GYP" evidence="2">
    <location>
        <begin position="337"/>
        <end position="532"/>
    </location>
</feature>
<dbReference type="SMART" id="SM00471">
    <property type="entry name" value="HDc"/>
    <property type="match status" value="1"/>
</dbReference>
<dbReference type="InterPro" id="IPR003018">
    <property type="entry name" value="GAF"/>
</dbReference>
<dbReference type="Gene3D" id="3.30.450.40">
    <property type="match status" value="1"/>
</dbReference>
<organism evidence="3 4">
    <name type="scientific">Candidatus Nitrosymbiomonas proteolyticus</name>
    <dbReference type="NCBI Taxonomy" id="2608984"/>
    <lineage>
        <taxon>Bacteria</taxon>
        <taxon>Bacillati</taxon>
        <taxon>Armatimonadota</taxon>
        <taxon>Armatimonadota incertae sedis</taxon>
        <taxon>Candidatus Nitrosymbiomonas</taxon>
    </lineage>
</organism>
<dbReference type="SUPFAM" id="SSF109604">
    <property type="entry name" value="HD-domain/PDEase-like"/>
    <property type="match status" value="1"/>
</dbReference>
<dbReference type="KEGG" id="npy:NPRO_22590"/>
<dbReference type="InterPro" id="IPR006675">
    <property type="entry name" value="HDIG_dom"/>
</dbReference>
<keyword evidence="1" id="KW-0812">Transmembrane</keyword>
<evidence type="ECO:0000256" key="1">
    <source>
        <dbReference type="SAM" id="Phobius"/>
    </source>
</evidence>
<dbReference type="NCBIfam" id="TIGR00277">
    <property type="entry name" value="HDIG"/>
    <property type="match status" value="1"/>
</dbReference>
<keyword evidence="1" id="KW-1133">Transmembrane helix</keyword>
<accession>A0A809SFB0</accession>
<dbReference type="Pfam" id="PF13185">
    <property type="entry name" value="GAF_2"/>
    <property type="match status" value="1"/>
</dbReference>
<dbReference type="PANTHER" id="PTHR43155:SF2">
    <property type="entry name" value="CYCLIC DI-GMP PHOSPHODIESTERASE PA4108"/>
    <property type="match status" value="1"/>
</dbReference>
<dbReference type="Gene3D" id="1.10.3210.10">
    <property type="entry name" value="Hypothetical protein af1432"/>
    <property type="match status" value="1"/>
</dbReference>
<dbReference type="InterPro" id="IPR029016">
    <property type="entry name" value="GAF-like_dom_sf"/>
</dbReference>
<reference evidence="3" key="1">
    <citation type="journal article" name="DNA Res.">
        <title>The physiological potential of anammox bacteria as revealed by their core genome structure.</title>
        <authorList>
            <person name="Okubo T."/>
            <person name="Toyoda A."/>
            <person name="Fukuhara K."/>
            <person name="Uchiyama I."/>
            <person name="Harigaya Y."/>
            <person name="Kuroiwa M."/>
            <person name="Suzuki T."/>
            <person name="Murakami Y."/>
            <person name="Suwa Y."/>
            <person name="Takami H."/>
        </authorList>
    </citation>
    <scope>NUCLEOTIDE SEQUENCE</scope>
    <source>
        <strain evidence="3">317325-2</strain>
    </source>
</reference>
<dbReference type="Proteomes" id="UP000662873">
    <property type="component" value="Chromosome"/>
</dbReference>
<dbReference type="SMART" id="SM00065">
    <property type="entry name" value="GAF"/>
    <property type="match status" value="1"/>
</dbReference>
<protein>
    <submittedName>
        <fullName evidence="3">PAS domain S-box/uncharacterized domain HDIG</fullName>
    </submittedName>
</protein>
<dbReference type="Pfam" id="PF13487">
    <property type="entry name" value="HD_5"/>
    <property type="match status" value="1"/>
</dbReference>
<dbReference type="CDD" id="cd00077">
    <property type="entry name" value="HDc"/>
    <property type="match status" value="1"/>
</dbReference>
<feature type="transmembrane region" description="Helical" evidence="1">
    <location>
        <begin position="132"/>
        <end position="153"/>
    </location>
</feature>
<feature type="transmembrane region" description="Helical" evidence="1">
    <location>
        <begin position="6"/>
        <end position="23"/>
    </location>
</feature>
<dbReference type="InterPro" id="IPR037522">
    <property type="entry name" value="HD_GYP_dom"/>
</dbReference>
<dbReference type="InterPro" id="IPR003607">
    <property type="entry name" value="HD/PDEase_dom"/>
</dbReference>
<sequence length="541" mass="58878">MNWIRGAALVRWCLIGVAGLITIEELRSSVWLLAMGAAVISNILFVASESIEFRFKFVASARNSVAYLDALAIMATLLVPSVASHNLWLLSIPLIIADSLVHHNLRRIFSLSGWTAAVCLAFNMLANHTWVSLAMSLGAVVVAGAFAAGLSKAQRREVNLSRRDQRLHAVQRVGLAFAESQDLRATMELTIKAAVVETGASCGYIMLGADESRGPLVTEVAYSPHGEFDFPQELDFGFGLSGYVAKMGQPVSVTDKNEDQSGFDGITEGVTAAISVPLLTRGSSTPGRSAEEQVLGVMTLLSTHKGDSFTADDMELLRTFAALVAVAVSNARSDERQHSTFVRTMQSLATALEARDEYTRGHSQRVCEVSLLIAERLGFGPEALEELRVGTVLHDIGKIGVPDAILNKRGRLTDDEFEIMKTHPVIGYEICKPLALSEGVLMIIRNHHEKLDGSGYPDGLKGGELPLSLRIVCVADAFDAMSSRRPYRGVMDRHTVMSEFSRGAGIQFDPVVVESLRDLLNSARMQELYAHYWTEEEAEAA</sequence>
<proteinExistence type="predicted"/>
<evidence type="ECO:0000313" key="4">
    <source>
        <dbReference type="Proteomes" id="UP000662873"/>
    </source>
</evidence>
<name>A0A809SFB0_9BACT</name>
<feature type="transmembrane region" description="Helical" evidence="1">
    <location>
        <begin position="30"/>
        <end position="51"/>
    </location>
</feature>
<evidence type="ECO:0000313" key="3">
    <source>
        <dbReference type="EMBL" id="BBO24664.1"/>
    </source>
</evidence>
<dbReference type="SUPFAM" id="SSF55781">
    <property type="entry name" value="GAF domain-like"/>
    <property type="match status" value="1"/>
</dbReference>
<dbReference type="PROSITE" id="PS51832">
    <property type="entry name" value="HD_GYP"/>
    <property type="match status" value="1"/>
</dbReference>
<gene>
    <name evidence="3" type="ORF">NPRO_22590</name>
</gene>
<feature type="transmembrane region" description="Helical" evidence="1">
    <location>
        <begin position="108"/>
        <end position="126"/>
    </location>
</feature>
<dbReference type="PANTHER" id="PTHR43155">
    <property type="entry name" value="CYCLIC DI-GMP PHOSPHODIESTERASE PA4108-RELATED"/>
    <property type="match status" value="1"/>
</dbReference>
<dbReference type="AlphaFoldDB" id="A0A809SFB0"/>
<feature type="transmembrane region" description="Helical" evidence="1">
    <location>
        <begin position="71"/>
        <end position="96"/>
    </location>
</feature>
<dbReference type="EMBL" id="AP021858">
    <property type="protein sequence ID" value="BBO24664.1"/>
    <property type="molecule type" value="Genomic_DNA"/>
</dbReference>
<evidence type="ECO:0000259" key="2">
    <source>
        <dbReference type="PROSITE" id="PS51832"/>
    </source>
</evidence>